<dbReference type="InterPro" id="IPR027417">
    <property type="entry name" value="P-loop_NTPase"/>
</dbReference>
<organism evidence="8 9">
    <name type="scientific">Symbiochloris irregularis</name>
    <dbReference type="NCBI Taxonomy" id="706552"/>
    <lineage>
        <taxon>Eukaryota</taxon>
        <taxon>Viridiplantae</taxon>
        <taxon>Chlorophyta</taxon>
        <taxon>core chlorophytes</taxon>
        <taxon>Trebouxiophyceae</taxon>
        <taxon>Trebouxiales</taxon>
        <taxon>Trebouxiaceae</taxon>
        <taxon>Symbiochloris</taxon>
    </lineage>
</organism>
<keyword evidence="5" id="KW-0547">Nucleotide-binding</keyword>
<dbReference type="PRINTS" id="PR00094">
    <property type="entry name" value="ADENYLTKNASE"/>
</dbReference>
<name>A0AAW1PBC9_9CHLO</name>
<dbReference type="InterPro" id="IPR033690">
    <property type="entry name" value="Adenylat_kinase_CS"/>
</dbReference>
<comment type="catalytic activity">
    <reaction evidence="1">
        <text>AMP + ATP = 2 ADP</text>
        <dbReference type="Rhea" id="RHEA:12973"/>
        <dbReference type="ChEBI" id="CHEBI:30616"/>
        <dbReference type="ChEBI" id="CHEBI:456215"/>
        <dbReference type="ChEBI" id="CHEBI:456216"/>
        <dbReference type="EC" id="2.7.4.3"/>
    </reaction>
</comment>
<dbReference type="InterPro" id="IPR036193">
    <property type="entry name" value="ADK_active_lid_dom_sf"/>
</dbReference>
<reference evidence="8 9" key="1">
    <citation type="journal article" date="2024" name="Nat. Commun.">
        <title>Phylogenomics reveals the evolutionary origins of lichenization in chlorophyte algae.</title>
        <authorList>
            <person name="Puginier C."/>
            <person name="Libourel C."/>
            <person name="Otte J."/>
            <person name="Skaloud P."/>
            <person name="Haon M."/>
            <person name="Grisel S."/>
            <person name="Petersen M."/>
            <person name="Berrin J.G."/>
            <person name="Delaux P.M."/>
            <person name="Dal Grande F."/>
            <person name="Keller J."/>
        </authorList>
    </citation>
    <scope>NUCLEOTIDE SEQUENCE [LARGE SCALE GENOMIC DNA]</scope>
    <source>
        <strain evidence="8 9">SAG 2036</strain>
    </source>
</reference>
<dbReference type="CDD" id="cd01428">
    <property type="entry name" value="ADK"/>
    <property type="match status" value="1"/>
</dbReference>
<dbReference type="SUPFAM" id="SSF52540">
    <property type="entry name" value="P-loop containing nucleoside triphosphate hydrolases"/>
    <property type="match status" value="1"/>
</dbReference>
<dbReference type="EMBL" id="JALJOQ010000015">
    <property type="protein sequence ID" value="KAK9810671.1"/>
    <property type="molecule type" value="Genomic_DNA"/>
</dbReference>
<evidence type="ECO:0000313" key="9">
    <source>
        <dbReference type="Proteomes" id="UP001465755"/>
    </source>
</evidence>
<evidence type="ECO:0000256" key="4">
    <source>
        <dbReference type="ARBA" id="ARBA00022679"/>
    </source>
</evidence>
<keyword evidence="9" id="KW-1185">Reference proteome</keyword>
<dbReference type="GO" id="GO:0004017">
    <property type="term" value="F:AMP kinase activity"/>
    <property type="evidence" value="ECO:0007669"/>
    <property type="project" value="UniProtKB-EC"/>
</dbReference>
<evidence type="ECO:0000256" key="2">
    <source>
        <dbReference type="ARBA" id="ARBA00007220"/>
    </source>
</evidence>
<dbReference type="HAMAP" id="MF_00235">
    <property type="entry name" value="Adenylate_kinase_Adk"/>
    <property type="match status" value="1"/>
</dbReference>
<dbReference type="SUPFAM" id="SSF57774">
    <property type="entry name" value="Microbial and mitochondrial ADK, insert 'zinc finger' domain"/>
    <property type="match status" value="1"/>
</dbReference>
<dbReference type="NCBIfam" id="TIGR01351">
    <property type="entry name" value="adk"/>
    <property type="match status" value="1"/>
</dbReference>
<protein>
    <recommendedName>
        <fullName evidence="3">adenylate kinase</fullName>
        <ecNumber evidence="3">2.7.4.3</ecNumber>
    </recommendedName>
</protein>
<gene>
    <name evidence="8" type="ORF">WJX73_009269</name>
</gene>
<keyword evidence="6 7" id="KW-0418">Kinase</keyword>
<dbReference type="GO" id="GO:0005524">
    <property type="term" value="F:ATP binding"/>
    <property type="evidence" value="ECO:0007669"/>
    <property type="project" value="InterPro"/>
</dbReference>
<dbReference type="Gene3D" id="3.40.50.300">
    <property type="entry name" value="P-loop containing nucleotide triphosphate hydrolases"/>
    <property type="match status" value="1"/>
</dbReference>
<evidence type="ECO:0000313" key="8">
    <source>
        <dbReference type="EMBL" id="KAK9810671.1"/>
    </source>
</evidence>
<comment type="similarity">
    <text evidence="2 7">Belongs to the adenylate kinase family.</text>
</comment>
<evidence type="ECO:0000256" key="1">
    <source>
        <dbReference type="ARBA" id="ARBA00000582"/>
    </source>
</evidence>
<dbReference type="PANTHER" id="PTHR23359">
    <property type="entry name" value="NUCLEOTIDE KINASE"/>
    <property type="match status" value="1"/>
</dbReference>
<keyword evidence="4 7" id="KW-0808">Transferase</keyword>
<dbReference type="PROSITE" id="PS00113">
    <property type="entry name" value="ADENYLATE_KINASE"/>
    <property type="match status" value="1"/>
</dbReference>
<dbReference type="AlphaFoldDB" id="A0AAW1PBC9"/>
<proteinExistence type="inferred from homology"/>
<evidence type="ECO:0000256" key="6">
    <source>
        <dbReference type="ARBA" id="ARBA00022777"/>
    </source>
</evidence>
<dbReference type="Proteomes" id="UP001465755">
    <property type="component" value="Unassembled WGS sequence"/>
</dbReference>
<dbReference type="InterPro" id="IPR006259">
    <property type="entry name" value="Adenyl_kin_sub"/>
</dbReference>
<accession>A0AAW1PBC9</accession>
<evidence type="ECO:0000256" key="5">
    <source>
        <dbReference type="ARBA" id="ARBA00022741"/>
    </source>
</evidence>
<dbReference type="EC" id="2.7.4.3" evidence="3"/>
<dbReference type="InterPro" id="IPR000850">
    <property type="entry name" value="Adenylat/UMP-CMP_kin"/>
</dbReference>
<dbReference type="Pfam" id="PF00406">
    <property type="entry name" value="ADK"/>
    <property type="match status" value="1"/>
</dbReference>
<sequence length="281" mass="30791">MPTALGVKSQTLCWLSHADCCPTHRPHRTGSNHRRKLCQAANCKPPRIRTRVSGSSEMVLDKFEVPEVSSTLKVMISGPPAAGKGTQCERIVKKYGLVHISAGDLLRAEIEAGSEFGKKAKGFMDKGQLVPNEVVVQLVKSRLERPDAAKSGWLLDGYPRSSEQAVAIKEAGIEPDVFILINVEDESLVERVTGRRLDPETGKIYHIKHSPAPKEAEHRLVQRSDDNEEALRSRLATHHKNVTDVVSHYTDVVAEVNGDASMDEVFAKIDGLLSVYTAAGV</sequence>
<comment type="caution">
    <text evidence="8">The sequence shown here is derived from an EMBL/GenBank/DDBJ whole genome shotgun (WGS) entry which is preliminary data.</text>
</comment>
<evidence type="ECO:0000256" key="7">
    <source>
        <dbReference type="RuleBase" id="RU003330"/>
    </source>
</evidence>
<evidence type="ECO:0000256" key="3">
    <source>
        <dbReference type="ARBA" id="ARBA00012955"/>
    </source>
</evidence>